<proteinExistence type="predicted"/>
<evidence type="ECO:0000313" key="4">
    <source>
        <dbReference type="Proteomes" id="UP000295781"/>
    </source>
</evidence>
<accession>A0A4P2Q9J1</accession>
<reference evidence="3 4" key="1">
    <citation type="submission" date="2015-09" db="EMBL/GenBank/DDBJ databases">
        <title>Sorangium comparison.</title>
        <authorList>
            <person name="Zaburannyi N."/>
            <person name="Bunk B."/>
            <person name="Overmann J."/>
            <person name="Mueller R."/>
        </authorList>
    </citation>
    <scope>NUCLEOTIDE SEQUENCE [LARGE SCALE GENOMIC DNA]</scope>
    <source>
        <strain evidence="3 4">So ceGT47</strain>
    </source>
</reference>
<dbReference type="SUPFAM" id="SSF53474">
    <property type="entry name" value="alpha/beta-Hydrolases"/>
    <property type="match status" value="1"/>
</dbReference>
<keyword evidence="1 3" id="KW-0378">Hydrolase</keyword>
<gene>
    <name evidence="3" type="ORF">SOCEGT47_068160</name>
</gene>
<dbReference type="RefSeq" id="WP_129353743.1">
    <property type="nucleotide sequence ID" value="NZ_CP012670.1"/>
</dbReference>
<dbReference type="OrthoDB" id="5342129at2"/>
<dbReference type="EMBL" id="CP012670">
    <property type="protein sequence ID" value="AUX26255.1"/>
    <property type="molecule type" value="Genomic_DNA"/>
</dbReference>
<dbReference type="Gene3D" id="3.40.50.1820">
    <property type="entry name" value="alpha/beta hydrolase"/>
    <property type="match status" value="1"/>
</dbReference>
<dbReference type="Proteomes" id="UP000295781">
    <property type="component" value="Chromosome"/>
</dbReference>
<protein>
    <submittedName>
        <fullName evidence="3">Alpha/beta hydrolase</fullName>
    </submittedName>
</protein>
<dbReference type="PANTHER" id="PTHR43798">
    <property type="entry name" value="MONOACYLGLYCEROL LIPASE"/>
    <property type="match status" value="1"/>
</dbReference>
<dbReference type="InterPro" id="IPR029058">
    <property type="entry name" value="AB_hydrolase_fold"/>
</dbReference>
<dbReference type="InterPro" id="IPR000073">
    <property type="entry name" value="AB_hydrolase_1"/>
</dbReference>
<feature type="domain" description="AB hydrolase-1" evidence="2">
    <location>
        <begin position="52"/>
        <end position="289"/>
    </location>
</feature>
<name>A0A4P2Q9J1_SORCE</name>
<evidence type="ECO:0000259" key="2">
    <source>
        <dbReference type="Pfam" id="PF12697"/>
    </source>
</evidence>
<dbReference type="PRINTS" id="PR00111">
    <property type="entry name" value="ABHYDROLASE"/>
</dbReference>
<evidence type="ECO:0000256" key="1">
    <source>
        <dbReference type="ARBA" id="ARBA00022801"/>
    </source>
</evidence>
<evidence type="ECO:0000313" key="3">
    <source>
        <dbReference type="EMBL" id="AUX26255.1"/>
    </source>
</evidence>
<sequence length="311" mass="32961">MTNVHAVVSRPGPTESAILAELAAGAPPFTVHRRAALTSTLRYLEGGSGPPVVLLHGRGNAATTWFPLLPGLARRHRVLALDLPGFGHASSPPFEGKGFEDGLRFFVEPVEALLLEMDLGDAALVGHSLGALVALEIALRKRARPRKLALIGAMGVGPVMTASSRAYFRAPPERLLRLLGAALFRRLRPPRPTPLGERVAALHRELGAVPDGRVAPVAAFNALFPAFGPVPHRLPRLGEIDADTLVLWGDRDDVFPAPLGIAAAAAIPRATLRVVPLGHAPHLEDPDSVLPELTAFLSPPTDALLSPLTDR</sequence>
<dbReference type="GO" id="GO:0016787">
    <property type="term" value="F:hydrolase activity"/>
    <property type="evidence" value="ECO:0007669"/>
    <property type="project" value="UniProtKB-KW"/>
</dbReference>
<dbReference type="Pfam" id="PF12697">
    <property type="entry name" value="Abhydrolase_6"/>
    <property type="match status" value="1"/>
</dbReference>
<dbReference type="PANTHER" id="PTHR43798:SF31">
    <property type="entry name" value="AB HYDROLASE SUPERFAMILY PROTEIN YCLE"/>
    <property type="match status" value="1"/>
</dbReference>
<dbReference type="InterPro" id="IPR050266">
    <property type="entry name" value="AB_hydrolase_sf"/>
</dbReference>
<dbReference type="AlphaFoldDB" id="A0A4P2Q9J1"/>
<organism evidence="3 4">
    <name type="scientific">Sorangium cellulosum</name>
    <name type="common">Polyangium cellulosum</name>
    <dbReference type="NCBI Taxonomy" id="56"/>
    <lineage>
        <taxon>Bacteria</taxon>
        <taxon>Pseudomonadati</taxon>
        <taxon>Myxococcota</taxon>
        <taxon>Polyangia</taxon>
        <taxon>Polyangiales</taxon>
        <taxon>Polyangiaceae</taxon>
        <taxon>Sorangium</taxon>
    </lineage>
</organism>
<dbReference type="GO" id="GO:0016020">
    <property type="term" value="C:membrane"/>
    <property type="evidence" value="ECO:0007669"/>
    <property type="project" value="TreeGrafter"/>
</dbReference>